<proteinExistence type="predicted"/>
<dbReference type="InterPro" id="IPR036291">
    <property type="entry name" value="NAD(P)-bd_dom_sf"/>
</dbReference>
<sequence>MKLIVTGANGYVGSEIIRQSLKLPQVTSVVAVSRKLVSPPAGTIPTRFESVVVQDYGTYPDHVRDAFRGADACIWTVGITPMVYRSLDPAQARKICVDDTLAGLQNMVKSSTNKPFRFLYMSGADAETDQTKTPPVMPEYFLMRIQGEVENQVMGFAKQHPDEVVACVARPGFIIDDSTDVQALKSRMQKDVTVIRVESVAAALLQQALDGFDKEILWTDDMRSFDETG</sequence>
<dbReference type="Pfam" id="PF13460">
    <property type="entry name" value="NAD_binding_10"/>
    <property type="match status" value="1"/>
</dbReference>
<accession>F9FS97</accession>
<name>F9FS97_FUSOF</name>
<dbReference type="AlphaFoldDB" id="F9FS97"/>
<evidence type="ECO:0000313" key="2">
    <source>
        <dbReference type="EMBL" id="EGU80195.1"/>
    </source>
</evidence>
<organism evidence="2">
    <name type="scientific">Fusarium oxysporum (strain Fo5176)</name>
    <name type="common">Fusarium vascular wilt</name>
    <dbReference type="NCBI Taxonomy" id="660025"/>
    <lineage>
        <taxon>Eukaryota</taxon>
        <taxon>Fungi</taxon>
        <taxon>Dikarya</taxon>
        <taxon>Ascomycota</taxon>
        <taxon>Pezizomycotina</taxon>
        <taxon>Sordariomycetes</taxon>
        <taxon>Hypocreomycetidae</taxon>
        <taxon>Hypocreales</taxon>
        <taxon>Nectriaceae</taxon>
        <taxon>Fusarium</taxon>
        <taxon>Fusarium oxysporum species complex</taxon>
    </lineage>
</organism>
<dbReference type="EMBL" id="AFQF01002546">
    <property type="protein sequence ID" value="EGU80195.1"/>
    <property type="molecule type" value="Genomic_DNA"/>
</dbReference>
<dbReference type="PANTHER" id="PTHR14097">
    <property type="entry name" value="OXIDOREDUCTASE HTATIP2"/>
    <property type="match status" value="1"/>
</dbReference>
<dbReference type="PANTHER" id="PTHR14097:SF8">
    <property type="entry name" value="NAD(P)-BINDING DOMAIN-CONTAINING PROTEIN"/>
    <property type="match status" value="1"/>
</dbReference>
<feature type="domain" description="NAD(P)-binding" evidence="1">
    <location>
        <begin position="7"/>
        <end position="208"/>
    </location>
</feature>
<gene>
    <name evidence="2" type="ORF">FOXB_09278</name>
</gene>
<dbReference type="InterPro" id="IPR016040">
    <property type="entry name" value="NAD(P)-bd_dom"/>
</dbReference>
<dbReference type="Gene3D" id="3.40.50.720">
    <property type="entry name" value="NAD(P)-binding Rossmann-like Domain"/>
    <property type="match status" value="1"/>
</dbReference>
<dbReference type="PaxDb" id="5507-FOXG_08958P0"/>
<comment type="caution">
    <text evidence="2">The sequence shown here is derived from an EMBL/GenBank/DDBJ whole genome shotgun (WGS) entry which is preliminary data.</text>
</comment>
<dbReference type="SUPFAM" id="SSF51735">
    <property type="entry name" value="NAD(P)-binding Rossmann-fold domains"/>
    <property type="match status" value="1"/>
</dbReference>
<reference evidence="2" key="1">
    <citation type="journal article" date="2012" name="Mol. Plant Microbe Interact.">
        <title>A highly conserved effector in Fusarium oxysporum is required for full virulence on Arabidopsis.</title>
        <authorList>
            <person name="Thatcher L.F."/>
            <person name="Gardiner D.M."/>
            <person name="Kazan K."/>
            <person name="Manners J."/>
        </authorList>
    </citation>
    <scope>NUCLEOTIDE SEQUENCE [LARGE SCALE GENOMIC DNA]</scope>
    <source>
        <strain evidence="2">Fo5176</strain>
    </source>
</reference>
<protein>
    <recommendedName>
        <fullName evidence="1">NAD(P)-binding domain-containing protein</fullName>
    </recommendedName>
</protein>
<evidence type="ECO:0000259" key="1">
    <source>
        <dbReference type="Pfam" id="PF13460"/>
    </source>
</evidence>
<dbReference type="OrthoDB" id="3535423at2759"/>